<dbReference type="SUPFAM" id="SSF48498">
    <property type="entry name" value="Tetracyclin repressor-like, C-terminal domain"/>
    <property type="match status" value="1"/>
</dbReference>
<dbReference type="PRINTS" id="PR00455">
    <property type="entry name" value="HTHTETR"/>
</dbReference>
<dbReference type="GO" id="GO:0003677">
    <property type="term" value="F:DNA binding"/>
    <property type="evidence" value="ECO:0007669"/>
    <property type="project" value="UniProtKB-UniRule"/>
</dbReference>
<organism evidence="6 7">
    <name type="scientific">Asticcacaulis taihuensis</name>
    <dbReference type="NCBI Taxonomy" id="260084"/>
    <lineage>
        <taxon>Bacteria</taxon>
        <taxon>Pseudomonadati</taxon>
        <taxon>Pseudomonadota</taxon>
        <taxon>Alphaproteobacteria</taxon>
        <taxon>Caulobacterales</taxon>
        <taxon>Caulobacteraceae</taxon>
        <taxon>Asticcacaulis</taxon>
    </lineage>
</organism>
<evidence type="ECO:0000256" key="1">
    <source>
        <dbReference type="ARBA" id="ARBA00023015"/>
    </source>
</evidence>
<dbReference type="RefSeq" id="WP_090644523.1">
    <property type="nucleotide sequence ID" value="NZ_CBCRYE010000001.1"/>
</dbReference>
<dbReference type="Gene3D" id="1.10.357.10">
    <property type="entry name" value="Tetracycline Repressor, domain 2"/>
    <property type="match status" value="1"/>
</dbReference>
<dbReference type="SUPFAM" id="SSF46689">
    <property type="entry name" value="Homeodomain-like"/>
    <property type="match status" value="1"/>
</dbReference>
<evidence type="ECO:0000313" key="6">
    <source>
        <dbReference type="EMBL" id="SCW41705.1"/>
    </source>
</evidence>
<sequence length="207" mass="22785">MEAHSSPRRNASHTRERLLNAAFEEVYHSGFRGSDLNTILAKAGVTKGALYHHFDGKDALGHAIVENVIAKITQDKWLAPLDDVDDPIDALIGILDSTGTSEAEVNGGCPLNNLAQEMSPLDEGFRLRLSEIFTNWIDGVTDALRLGQVNGKVRRDIDPRETATFFVASYEGYISLAKTAQDARVLRSGIRQLRVYLEGLRPPIKTA</sequence>
<reference evidence="7" key="1">
    <citation type="submission" date="2016-10" db="EMBL/GenBank/DDBJ databases">
        <authorList>
            <person name="Varghese N."/>
            <person name="Submissions S."/>
        </authorList>
    </citation>
    <scope>NUCLEOTIDE SEQUENCE [LARGE SCALE GENOMIC DNA]</scope>
    <source>
        <strain evidence="7">CGMCC 1.3431</strain>
    </source>
</reference>
<dbReference type="InterPro" id="IPR009057">
    <property type="entry name" value="Homeodomain-like_sf"/>
</dbReference>
<proteinExistence type="predicted"/>
<keyword evidence="1" id="KW-0805">Transcription regulation</keyword>
<dbReference type="Pfam" id="PF00440">
    <property type="entry name" value="TetR_N"/>
    <property type="match status" value="1"/>
</dbReference>
<gene>
    <name evidence="6" type="ORF">SAMN02927928_1066</name>
</gene>
<dbReference type="PANTHER" id="PTHR47506">
    <property type="entry name" value="TRANSCRIPTIONAL REGULATORY PROTEIN"/>
    <property type="match status" value="1"/>
</dbReference>
<feature type="domain" description="HTH tetR-type" evidence="5">
    <location>
        <begin position="12"/>
        <end position="72"/>
    </location>
</feature>
<protein>
    <submittedName>
        <fullName evidence="6">Transcriptional regulator, TetR family</fullName>
    </submittedName>
</protein>
<dbReference type="PANTHER" id="PTHR47506:SF1">
    <property type="entry name" value="HTH-TYPE TRANSCRIPTIONAL REGULATOR YJDC"/>
    <property type="match status" value="1"/>
</dbReference>
<keyword evidence="2 4" id="KW-0238">DNA-binding</keyword>
<dbReference type="InterPro" id="IPR011075">
    <property type="entry name" value="TetR_C"/>
</dbReference>
<dbReference type="Proteomes" id="UP000199150">
    <property type="component" value="Unassembled WGS sequence"/>
</dbReference>
<evidence type="ECO:0000256" key="2">
    <source>
        <dbReference type="ARBA" id="ARBA00023125"/>
    </source>
</evidence>
<dbReference type="OrthoDB" id="9811084at2"/>
<dbReference type="Pfam" id="PF16925">
    <property type="entry name" value="TetR_C_13"/>
    <property type="match status" value="1"/>
</dbReference>
<dbReference type="STRING" id="260084.SAMN02927928_1066"/>
<keyword evidence="7" id="KW-1185">Reference proteome</keyword>
<name>A0A1G4QB84_9CAUL</name>
<dbReference type="InterPro" id="IPR036271">
    <property type="entry name" value="Tet_transcr_reg_TetR-rel_C_sf"/>
</dbReference>
<feature type="DNA-binding region" description="H-T-H motif" evidence="4">
    <location>
        <begin position="35"/>
        <end position="54"/>
    </location>
</feature>
<dbReference type="EMBL" id="FMTS01000001">
    <property type="protein sequence ID" value="SCW41705.1"/>
    <property type="molecule type" value="Genomic_DNA"/>
</dbReference>
<evidence type="ECO:0000313" key="7">
    <source>
        <dbReference type="Proteomes" id="UP000199150"/>
    </source>
</evidence>
<keyword evidence="3" id="KW-0804">Transcription</keyword>
<evidence type="ECO:0000256" key="4">
    <source>
        <dbReference type="PROSITE-ProRule" id="PRU00335"/>
    </source>
</evidence>
<dbReference type="InterPro" id="IPR001647">
    <property type="entry name" value="HTH_TetR"/>
</dbReference>
<accession>A0A1G4QB84</accession>
<evidence type="ECO:0000259" key="5">
    <source>
        <dbReference type="PROSITE" id="PS50977"/>
    </source>
</evidence>
<evidence type="ECO:0000256" key="3">
    <source>
        <dbReference type="ARBA" id="ARBA00023163"/>
    </source>
</evidence>
<dbReference type="PROSITE" id="PS50977">
    <property type="entry name" value="HTH_TETR_2"/>
    <property type="match status" value="1"/>
</dbReference>
<dbReference type="AlphaFoldDB" id="A0A1G4QB84"/>